<dbReference type="EMBL" id="OX458333">
    <property type="protein sequence ID" value="CAI8757035.1"/>
    <property type="molecule type" value="Genomic_DNA"/>
</dbReference>
<proteinExistence type="predicted"/>
<evidence type="ECO:0000313" key="1">
    <source>
        <dbReference type="EMBL" id="CAI8757035.1"/>
    </source>
</evidence>
<organism evidence="1 2">
    <name type="scientific">Methylocaldum szegediense</name>
    <dbReference type="NCBI Taxonomy" id="73780"/>
    <lineage>
        <taxon>Bacteria</taxon>
        <taxon>Pseudomonadati</taxon>
        <taxon>Pseudomonadota</taxon>
        <taxon>Gammaproteobacteria</taxon>
        <taxon>Methylococcales</taxon>
        <taxon>Methylococcaceae</taxon>
        <taxon>Methylocaldum</taxon>
    </lineage>
</organism>
<reference evidence="1 2" key="1">
    <citation type="submission" date="2023-03" db="EMBL/GenBank/DDBJ databases">
        <authorList>
            <person name="Pearce D."/>
        </authorList>
    </citation>
    <scope>NUCLEOTIDE SEQUENCE [LARGE SCALE GENOMIC DNA]</scope>
    <source>
        <strain evidence="1">Msz</strain>
    </source>
</reference>
<protein>
    <submittedName>
        <fullName evidence="1">Uncharacterized protein</fullName>
    </submittedName>
</protein>
<sequence>MVREIGHVPGHFELWLFRPGIERSRTNSLARANKASDGNDTMAFWGSIRTYLTWIKAPVRNHDTVFGSLRGDVYSLTPAATDRACLNRIRRFRSITNS</sequence>
<accession>A0ABN8X316</accession>
<keyword evidence="2" id="KW-1185">Reference proteome</keyword>
<name>A0ABN8X316_9GAMM</name>
<gene>
    <name evidence="1" type="ORF">MSZNOR_0762</name>
</gene>
<dbReference type="Proteomes" id="UP001162030">
    <property type="component" value="Chromosome"/>
</dbReference>
<evidence type="ECO:0000313" key="2">
    <source>
        <dbReference type="Proteomes" id="UP001162030"/>
    </source>
</evidence>